<comment type="caution">
    <text evidence="2">The sequence shown here is derived from an EMBL/GenBank/DDBJ whole genome shotgun (WGS) entry which is preliminary data.</text>
</comment>
<protein>
    <submittedName>
        <fullName evidence="2">Uncharacterized protein</fullName>
    </submittedName>
</protein>
<keyword evidence="3" id="KW-1185">Reference proteome</keyword>
<organism evidence="2 3">
    <name type="scientific">Novipirellula caenicola</name>
    <dbReference type="NCBI Taxonomy" id="1536901"/>
    <lineage>
        <taxon>Bacteria</taxon>
        <taxon>Pseudomonadati</taxon>
        <taxon>Planctomycetota</taxon>
        <taxon>Planctomycetia</taxon>
        <taxon>Pirellulales</taxon>
        <taxon>Pirellulaceae</taxon>
        <taxon>Novipirellula</taxon>
    </lineage>
</organism>
<reference evidence="2 3" key="1">
    <citation type="submission" date="2024-02" db="EMBL/GenBank/DDBJ databases">
        <title>Rhodopirellula caenicola NBRC 110016.</title>
        <authorList>
            <person name="Ichikawa N."/>
            <person name="Katano-Makiyama Y."/>
            <person name="Hidaka K."/>
        </authorList>
    </citation>
    <scope>NUCLEOTIDE SEQUENCE [LARGE SCALE GENOMIC DNA]</scope>
    <source>
        <strain evidence="2 3">NBRC 110016</strain>
    </source>
</reference>
<evidence type="ECO:0000256" key="1">
    <source>
        <dbReference type="SAM" id="MobiDB-lite"/>
    </source>
</evidence>
<name>A0ABP9VJM5_9BACT</name>
<gene>
    <name evidence="2" type="ORF">Rcae01_00855</name>
</gene>
<dbReference type="Proteomes" id="UP001416858">
    <property type="component" value="Unassembled WGS sequence"/>
</dbReference>
<accession>A0ABP9VJM5</accession>
<feature type="compositionally biased region" description="Low complexity" evidence="1">
    <location>
        <begin position="14"/>
        <end position="29"/>
    </location>
</feature>
<proteinExistence type="predicted"/>
<evidence type="ECO:0000313" key="3">
    <source>
        <dbReference type="Proteomes" id="UP001416858"/>
    </source>
</evidence>
<feature type="region of interest" description="Disordered" evidence="1">
    <location>
        <begin position="12"/>
        <end position="35"/>
    </location>
</feature>
<dbReference type="EMBL" id="BAABRO010000001">
    <property type="protein sequence ID" value="GAA5505410.1"/>
    <property type="molecule type" value="Genomic_DNA"/>
</dbReference>
<dbReference type="RefSeq" id="WP_345682439.1">
    <property type="nucleotide sequence ID" value="NZ_BAABRO010000001.1"/>
</dbReference>
<evidence type="ECO:0000313" key="2">
    <source>
        <dbReference type="EMBL" id="GAA5505410.1"/>
    </source>
</evidence>
<sequence length="131" mass="14642">MLKRLSGMIEQAWRGGTSRSTTTPGRSPRQPFFSRLRAKYDAANTTLDKMKHWSRADGLSAATANSPDVRRTLRNRSRFEVANNSYARGITLTLANDVGFGIHVDHLAESFPKQVRNVDNWCCSNGCSKPQ</sequence>